<dbReference type="AlphaFoldDB" id="A0AA47LR26"/>
<dbReference type="PANTHER" id="PTHR39337:SF1">
    <property type="entry name" value="BLR5642 PROTEIN"/>
    <property type="match status" value="1"/>
</dbReference>
<name>A0AA47LR26_9GAMM</name>
<reference evidence="1" key="1">
    <citation type="submission" date="2022-09" db="EMBL/GenBank/DDBJ databases">
        <authorList>
            <person name="Li Z.-J."/>
        </authorList>
    </citation>
    <scope>NUCLEOTIDE SEQUENCE</scope>
    <source>
        <strain evidence="1">TGB11</strain>
    </source>
</reference>
<gene>
    <name evidence="1" type="ORF">N8M53_07830</name>
</gene>
<dbReference type="PANTHER" id="PTHR39337">
    <property type="entry name" value="BLR5642 PROTEIN"/>
    <property type="match status" value="1"/>
</dbReference>
<accession>A0AA47LR26</accession>
<dbReference type="InterPro" id="IPR014519">
    <property type="entry name" value="UCP024492"/>
</dbReference>
<evidence type="ECO:0000313" key="2">
    <source>
        <dbReference type="Proteomes" id="UP001164748"/>
    </source>
</evidence>
<dbReference type="EMBL" id="CP114588">
    <property type="protein sequence ID" value="WBA07772.1"/>
    <property type="molecule type" value="Genomic_DNA"/>
</dbReference>
<dbReference type="InterPro" id="IPR007438">
    <property type="entry name" value="DUF488"/>
</dbReference>
<organism evidence="1 2">
    <name type="scientific">Salinivibrio kushneri</name>
    <dbReference type="NCBI Taxonomy" id="1908198"/>
    <lineage>
        <taxon>Bacteria</taxon>
        <taxon>Pseudomonadati</taxon>
        <taxon>Pseudomonadota</taxon>
        <taxon>Gammaproteobacteria</taxon>
        <taxon>Vibrionales</taxon>
        <taxon>Vibrionaceae</taxon>
        <taxon>Salinivibrio</taxon>
    </lineage>
</organism>
<sequence length="176" mass="20285">MSIISIGYSRRSIREFIEALVEYDVKYLIDVRTKPFSKYHPEFNKDLLEATLKNAGIKYVFMGDSVGGLPSDSQCYTEGKVDYRKTADSNVFKHGLERLIKANDLDVNVSIMCAEMKPEQCHRSKLIGEELTKKGININHLDEGNVIRTQKEIIERITKGQYSMFDDEFTSVKKYR</sequence>
<evidence type="ECO:0000313" key="1">
    <source>
        <dbReference type="EMBL" id="WBA07772.1"/>
    </source>
</evidence>
<proteinExistence type="predicted"/>
<protein>
    <submittedName>
        <fullName evidence="1">DUF488 domain-containing protein</fullName>
    </submittedName>
</protein>
<dbReference type="PIRSF" id="PIRSF024492">
    <property type="entry name" value="UCP024492"/>
    <property type="match status" value="1"/>
</dbReference>
<dbReference type="Pfam" id="PF04343">
    <property type="entry name" value="DUF488"/>
    <property type="match status" value="1"/>
</dbReference>
<dbReference type="Proteomes" id="UP001164748">
    <property type="component" value="Chromosome"/>
</dbReference>
<dbReference type="RefSeq" id="WP_269578373.1">
    <property type="nucleotide sequence ID" value="NZ_CP114588.1"/>
</dbReference>